<reference evidence="2" key="1">
    <citation type="submission" date="2020-04" db="EMBL/GenBank/DDBJ databases">
        <title>Description of novel Gluconacetobacter.</title>
        <authorList>
            <person name="Sombolestani A."/>
        </authorList>
    </citation>
    <scope>NUCLEOTIDE SEQUENCE [LARGE SCALE GENOMIC DNA]</scope>
    <source>
        <strain evidence="2">LMG 31484</strain>
    </source>
</reference>
<protein>
    <submittedName>
        <fullName evidence="1">Sel1 repeat family protein</fullName>
    </submittedName>
</protein>
<dbReference type="Pfam" id="PF08238">
    <property type="entry name" value="Sel1"/>
    <property type="match status" value="12"/>
</dbReference>
<dbReference type="Proteomes" id="UP000623107">
    <property type="component" value="Unassembled WGS sequence"/>
</dbReference>
<dbReference type="EMBL" id="JABCQG010000006">
    <property type="protein sequence ID" value="MBF0858904.1"/>
    <property type="molecule type" value="Genomic_DNA"/>
</dbReference>
<name>A0ABR9Y4P6_9PROT</name>
<comment type="caution">
    <text evidence="1">The sequence shown here is derived from an EMBL/GenBank/DDBJ whole genome shotgun (WGS) entry which is preliminary data.</text>
</comment>
<dbReference type="Gene3D" id="1.25.40.10">
    <property type="entry name" value="Tetratricopeptide repeat domain"/>
    <property type="match status" value="2"/>
</dbReference>
<dbReference type="SUPFAM" id="SSF81901">
    <property type="entry name" value="HCP-like"/>
    <property type="match status" value="4"/>
</dbReference>
<organism evidence="1 2">
    <name type="scientific">Gluconobacter vitians</name>
    <dbReference type="NCBI Taxonomy" id="2728102"/>
    <lineage>
        <taxon>Bacteria</taxon>
        <taxon>Pseudomonadati</taxon>
        <taxon>Pseudomonadota</taxon>
        <taxon>Alphaproteobacteria</taxon>
        <taxon>Acetobacterales</taxon>
        <taxon>Acetobacteraceae</taxon>
        <taxon>Gluconobacter</taxon>
    </lineage>
</organism>
<dbReference type="PANTHER" id="PTHR11102">
    <property type="entry name" value="SEL-1-LIKE PROTEIN"/>
    <property type="match status" value="1"/>
</dbReference>
<accession>A0ABR9Y4P6</accession>
<gene>
    <name evidence="1" type="ORF">HKD24_06705</name>
</gene>
<dbReference type="SMART" id="SM00671">
    <property type="entry name" value="SEL1"/>
    <property type="match status" value="12"/>
</dbReference>
<evidence type="ECO:0000313" key="1">
    <source>
        <dbReference type="EMBL" id="MBF0858904.1"/>
    </source>
</evidence>
<dbReference type="InterPro" id="IPR006597">
    <property type="entry name" value="Sel1-like"/>
</dbReference>
<reference evidence="1 2" key="2">
    <citation type="submission" date="2020-11" db="EMBL/GenBank/DDBJ databases">
        <title>Description of novel Gluconobacter species.</title>
        <authorList>
            <person name="Cleenwerck I."/>
            <person name="Cnockaert M."/>
            <person name="Borremans W."/>
            <person name="Wieme A.D."/>
            <person name="De Vuyst L."/>
            <person name="Vandamme P."/>
        </authorList>
    </citation>
    <scope>NUCLEOTIDE SEQUENCE [LARGE SCALE GENOMIC DNA]</scope>
    <source>
        <strain evidence="1 2">LMG 31484</strain>
    </source>
</reference>
<sequence>MPLKHRIGALFSSRGKLEYAIHLTETGQAVKGFTLLSRLAAAGDAEASFRVGRAYLDGLGAPPSLEDGARWIYLAAQAGHVEAAFVLATLYTVGLPEGFEIQTSSEGLDLSQTPQAGPRHSDFHLGYRWAKTAAEAGSPDAQALLGYILTNGPEDLRDLPQARTWYERSAEAGCSQGHLGVALCILREATTGEELSSAAKHLLEATKGGLGTAFDILGRMYESGSGVSRDLGKAATYFREAAERNVVTAQAKYGLMLLEGIGTARHYGRAETWLKRAAANGDTQSAALLGDLCANGGDLPPNLMEAAKWYRLAAEQKHAGAARALGLLYLTGNGVHQDPDVATHWFKIASEAGDAHADADFGNLILAGAAASPDEKQALHERFEKAAEKGDLVGAYNLGVCFAEGVTGAQNGREAARWMQKAADGVVNAQYWYGMMLLEGRGVQSDPTQALYWMEKAADAGMAEAQVTVAGLLIDGSINGRKDHEKALSLYRNAAESGNVDAMFSLAAMYGGGHDVPENRSQAQLWFRKAAQRGNGLAQMMLGRYLVRGLAGVTDPVEGRIWLERAKAQNIKDAEVELAMLDEAQPDDETDLRGC</sequence>
<dbReference type="PANTHER" id="PTHR11102:SF160">
    <property type="entry name" value="ERAD-ASSOCIATED E3 UBIQUITIN-PROTEIN LIGASE COMPONENT HRD3"/>
    <property type="match status" value="1"/>
</dbReference>
<proteinExistence type="predicted"/>
<dbReference type="RefSeq" id="WP_194259582.1">
    <property type="nucleotide sequence ID" value="NZ_JABCQG010000006.1"/>
</dbReference>
<evidence type="ECO:0000313" key="2">
    <source>
        <dbReference type="Proteomes" id="UP000623107"/>
    </source>
</evidence>
<keyword evidence="2" id="KW-1185">Reference proteome</keyword>
<dbReference type="InterPro" id="IPR050767">
    <property type="entry name" value="Sel1_AlgK"/>
</dbReference>
<dbReference type="InterPro" id="IPR011990">
    <property type="entry name" value="TPR-like_helical_dom_sf"/>
</dbReference>